<evidence type="ECO:0000256" key="1">
    <source>
        <dbReference type="SAM" id="Phobius"/>
    </source>
</evidence>
<dbReference type="Proteomes" id="UP000799118">
    <property type="component" value="Unassembled WGS sequence"/>
</dbReference>
<evidence type="ECO:0000313" key="2">
    <source>
        <dbReference type="EMBL" id="KAE9390348.1"/>
    </source>
</evidence>
<feature type="transmembrane region" description="Helical" evidence="1">
    <location>
        <begin position="245"/>
        <end position="264"/>
    </location>
</feature>
<feature type="transmembrane region" description="Helical" evidence="1">
    <location>
        <begin position="325"/>
        <end position="344"/>
    </location>
</feature>
<keyword evidence="1" id="KW-1133">Transmembrane helix</keyword>
<keyword evidence="1" id="KW-0472">Membrane</keyword>
<accession>A0A6A4GX53</accession>
<sequence length="359" mass="39245">MELYLLPSICHNIHGFAVRSYEEVKAKLGRINNTISSVMSPPEFGGRRWYESSLVILSTISIMTPEEAQKITLVGAEFLENISALIFLCALNGVYILAFIISIYIFLRKEINGRARKAFIAFLMVGLGLVTLYSSANIVTDLLLVNSELVVSLPGGIVAQEIAADSKSLMPSILQTWAGVLILLMADTAMIWRAWEIQGGHGFVKWVLLLILLLDIGINIADAIVDTSLCFNPATTTVTLDWLSILLNLMVNVVATLLIAYRAWKHHQLIQPILYSNKTPLEAILLLFVESGAILGVIQISNAIIQALDTRAAGFSPIDNITLLFSGFYTISAAINPAALVIIVQMENTSPGRHVHASN</sequence>
<feature type="transmembrane region" description="Helical" evidence="1">
    <location>
        <begin position="82"/>
        <end position="107"/>
    </location>
</feature>
<dbReference type="EMBL" id="ML769661">
    <property type="protein sequence ID" value="KAE9390348.1"/>
    <property type="molecule type" value="Genomic_DNA"/>
</dbReference>
<feature type="transmembrane region" description="Helical" evidence="1">
    <location>
        <begin position="207"/>
        <end position="225"/>
    </location>
</feature>
<proteinExistence type="predicted"/>
<dbReference type="OrthoDB" id="2744793at2759"/>
<protein>
    <submittedName>
        <fullName evidence="2">Uncharacterized protein</fullName>
    </submittedName>
</protein>
<keyword evidence="3" id="KW-1185">Reference proteome</keyword>
<gene>
    <name evidence="2" type="ORF">BT96DRAFT_980322</name>
</gene>
<keyword evidence="1" id="KW-0812">Transmembrane</keyword>
<dbReference type="AlphaFoldDB" id="A0A6A4GX53"/>
<name>A0A6A4GX53_9AGAR</name>
<feature type="transmembrane region" description="Helical" evidence="1">
    <location>
        <begin position="176"/>
        <end position="195"/>
    </location>
</feature>
<feature type="transmembrane region" description="Helical" evidence="1">
    <location>
        <begin position="284"/>
        <end position="305"/>
    </location>
</feature>
<feature type="transmembrane region" description="Helical" evidence="1">
    <location>
        <begin position="119"/>
        <end position="139"/>
    </location>
</feature>
<organism evidence="2 3">
    <name type="scientific">Gymnopus androsaceus JB14</name>
    <dbReference type="NCBI Taxonomy" id="1447944"/>
    <lineage>
        <taxon>Eukaryota</taxon>
        <taxon>Fungi</taxon>
        <taxon>Dikarya</taxon>
        <taxon>Basidiomycota</taxon>
        <taxon>Agaricomycotina</taxon>
        <taxon>Agaricomycetes</taxon>
        <taxon>Agaricomycetidae</taxon>
        <taxon>Agaricales</taxon>
        <taxon>Marasmiineae</taxon>
        <taxon>Omphalotaceae</taxon>
        <taxon>Gymnopus</taxon>
    </lineage>
</organism>
<reference evidence="2" key="1">
    <citation type="journal article" date="2019" name="Environ. Microbiol.">
        <title>Fungal ecological strategies reflected in gene transcription - a case study of two litter decomposers.</title>
        <authorList>
            <person name="Barbi F."/>
            <person name="Kohler A."/>
            <person name="Barry K."/>
            <person name="Baskaran P."/>
            <person name="Daum C."/>
            <person name="Fauchery L."/>
            <person name="Ihrmark K."/>
            <person name="Kuo A."/>
            <person name="LaButti K."/>
            <person name="Lipzen A."/>
            <person name="Morin E."/>
            <person name="Grigoriev I.V."/>
            <person name="Henrissat B."/>
            <person name="Lindahl B."/>
            <person name="Martin F."/>
        </authorList>
    </citation>
    <scope>NUCLEOTIDE SEQUENCE</scope>
    <source>
        <strain evidence="2">JB14</strain>
    </source>
</reference>
<evidence type="ECO:0000313" key="3">
    <source>
        <dbReference type="Proteomes" id="UP000799118"/>
    </source>
</evidence>